<accession>A0ABU6HHW1</accession>
<comment type="caution">
    <text evidence="8">The sequence shown here is derived from an EMBL/GenBank/DDBJ whole genome shotgun (WGS) entry which is preliminary data.</text>
</comment>
<dbReference type="PANTHER" id="PTHR42709">
    <property type="entry name" value="ALKALINE PHOSPHATASE LIKE PROTEIN"/>
    <property type="match status" value="1"/>
</dbReference>
<name>A0ABU6HHW1_9RHOB</name>
<dbReference type="Pfam" id="PF09335">
    <property type="entry name" value="VTT_dom"/>
    <property type="match status" value="1"/>
</dbReference>
<keyword evidence="2" id="KW-1003">Cell membrane</keyword>
<feature type="transmembrane region" description="Helical" evidence="6">
    <location>
        <begin position="172"/>
        <end position="193"/>
    </location>
</feature>
<dbReference type="EMBL" id="JAYLLH010000016">
    <property type="protein sequence ID" value="MEC3862054.1"/>
    <property type="molecule type" value="Genomic_DNA"/>
</dbReference>
<dbReference type="Proteomes" id="UP001348149">
    <property type="component" value="Unassembled WGS sequence"/>
</dbReference>
<dbReference type="PANTHER" id="PTHR42709:SF6">
    <property type="entry name" value="UNDECAPRENYL PHOSPHATE TRANSPORTER A"/>
    <property type="match status" value="1"/>
</dbReference>
<feature type="domain" description="VTT" evidence="7">
    <location>
        <begin position="31"/>
        <end position="156"/>
    </location>
</feature>
<keyword evidence="5 6" id="KW-0472">Membrane</keyword>
<evidence type="ECO:0000313" key="8">
    <source>
        <dbReference type="EMBL" id="MEC3862054.1"/>
    </source>
</evidence>
<dbReference type="InterPro" id="IPR032816">
    <property type="entry name" value="VTT_dom"/>
</dbReference>
<proteinExistence type="predicted"/>
<keyword evidence="3 6" id="KW-0812">Transmembrane</keyword>
<protein>
    <submittedName>
        <fullName evidence="8">DedA family protein</fullName>
    </submittedName>
</protein>
<organism evidence="8 9">
    <name type="scientific">Mesobacterium hydrothermale</name>
    <dbReference type="NCBI Taxonomy" id="3111907"/>
    <lineage>
        <taxon>Bacteria</taxon>
        <taxon>Pseudomonadati</taxon>
        <taxon>Pseudomonadota</taxon>
        <taxon>Alphaproteobacteria</taxon>
        <taxon>Rhodobacterales</taxon>
        <taxon>Roseobacteraceae</taxon>
        <taxon>Mesobacterium</taxon>
    </lineage>
</organism>
<feature type="transmembrane region" description="Helical" evidence="6">
    <location>
        <begin position="146"/>
        <end position="166"/>
    </location>
</feature>
<evidence type="ECO:0000256" key="6">
    <source>
        <dbReference type="SAM" id="Phobius"/>
    </source>
</evidence>
<keyword evidence="4 6" id="KW-1133">Transmembrane helix</keyword>
<evidence type="ECO:0000256" key="3">
    <source>
        <dbReference type="ARBA" id="ARBA00022692"/>
    </source>
</evidence>
<dbReference type="InterPro" id="IPR051311">
    <property type="entry name" value="DedA_domain"/>
</dbReference>
<reference evidence="8 9" key="1">
    <citation type="submission" date="2024-01" db="EMBL/GenBank/DDBJ databases">
        <title>Mesobacterium rodlantinim sp. nov., isolated from shallow sea hydrothermal systems off Kueishantao Island.</title>
        <authorList>
            <person name="Su Z."/>
            <person name="Tang K."/>
        </authorList>
    </citation>
    <scope>NUCLEOTIDE SEQUENCE [LARGE SCALE GENOMIC DNA]</scope>
    <source>
        <strain evidence="8 9">TK19101</strain>
    </source>
</reference>
<gene>
    <name evidence="8" type="ORF">VK792_12230</name>
</gene>
<evidence type="ECO:0000313" key="9">
    <source>
        <dbReference type="Proteomes" id="UP001348149"/>
    </source>
</evidence>
<evidence type="ECO:0000256" key="2">
    <source>
        <dbReference type="ARBA" id="ARBA00022475"/>
    </source>
</evidence>
<evidence type="ECO:0000256" key="4">
    <source>
        <dbReference type="ARBA" id="ARBA00022989"/>
    </source>
</evidence>
<sequence>MTDWLFTLVPIYGAWIIALATYLSCLAIPMPSSFLMLAGGAFVASGDLALSSVVLGAFGGAILGDQTGYVLGRKGGNFLARGAKRGGKRRALIVRARAFLDRWGVLSVFLSRWLFSPLGPYINFLGGAGGLRWSGFTLGSLTGESVWVVLYVGLGYTFSGQIAQVAEFAGDIAGLLAGLVVTFGLGAMLLRAARRHDRRVKAKSETA</sequence>
<dbReference type="RefSeq" id="WP_326297791.1">
    <property type="nucleotide sequence ID" value="NZ_JAYLLH010000016.1"/>
</dbReference>
<evidence type="ECO:0000256" key="5">
    <source>
        <dbReference type="ARBA" id="ARBA00023136"/>
    </source>
</evidence>
<evidence type="ECO:0000256" key="1">
    <source>
        <dbReference type="ARBA" id="ARBA00004651"/>
    </source>
</evidence>
<comment type="subcellular location">
    <subcellularLocation>
        <location evidence="1">Cell membrane</location>
        <topology evidence="1">Multi-pass membrane protein</topology>
    </subcellularLocation>
</comment>
<keyword evidence="9" id="KW-1185">Reference proteome</keyword>
<evidence type="ECO:0000259" key="7">
    <source>
        <dbReference type="Pfam" id="PF09335"/>
    </source>
</evidence>
<feature type="transmembrane region" description="Helical" evidence="6">
    <location>
        <begin position="12"/>
        <end position="42"/>
    </location>
</feature>